<organism evidence="1">
    <name type="scientific">marine sediment metagenome</name>
    <dbReference type="NCBI Taxonomy" id="412755"/>
    <lineage>
        <taxon>unclassified sequences</taxon>
        <taxon>metagenomes</taxon>
        <taxon>ecological metagenomes</taxon>
    </lineage>
</organism>
<feature type="non-terminal residue" evidence="1">
    <location>
        <position position="1"/>
    </location>
</feature>
<protein>
    <submittedName>
        <fullName evidence="1">Uncharacterized protein</fullName>
    </submittedName>
</protein>
<name>X1IWX6_9ZZZZ</name>
<feature type="non-terminal residue" evidence="1">
    <location>
        <position position="268"/>
    </location>
</feature>
<gene>
    <name evidence="1" type="ORF">S03H2_45385</name>
</gene>
<proteinExistence type="predicted"/>
<accession>X1IWX6</accession>
<sequence>ANMSSNNYAIQGINVSGLESRVLYDWSVTCPNGFDVGLFFPFIQGGVFHNMRAENKSESGAMIFILPKDPRECKFNGEVMPYRTLMLGGYDGDIGDSLERYYGWNTHISKSCEFDISNDAIDLIIYVTIYNTSVPFTDTSLTFSFKESSKQPVDLPTTKTYSFSSISDSDDEGIYKLPVNTTNTVVGFLMNSMDDNATTTLALATPTGRGIIPESSLWGLKSKTFTNSTYEILNLDKYITEWAIFEETWVLLADDSSPGSGYPTQIQP</sequence>
<reference evidence="1" key="1">
    <citation type="journal article" date="2014" name="Front. Microbiol.">
        <title>High frequency of phylogenetically diverse reductive dehalogenase-homologous genes in deep subseafloor sedimentary metagenomes.</title>
        <authorList>
            <person name="Kawai M."/>
            <person name="Futagami T."/>
            <person name="Toyoda A."/>
            <person name="Takaki Y."/>
            <person name="Nishi S."/>
            <person name="Hori S."/>
            <person name="Arai W."/>
            <person name="Tsubouchi T."/>
            <person name="Morono Y."/>
            <person name="Uchiyama I."/>
            <person name="Ito T."/>
            <person name="Fujiyama A."/>
            <person name="Inagaki F."/>
            <person name="Takami H."/>
        </authorList>
    </citation>
    <scope>NUCLEOTIDE SEQUENCE</scope>
    <source>
        <strain evidence="1">Expedition CK06-06</strain>
    </source>
</reference>
<comment type="caution">
    <text evidence="1">The sequence shown here is derived from an EMBL/GenBank/DDBJ whole genome shotgun (WGS) entry which is preliminary data.</text>
</comment>
<dbReference type="EMBL" id="BARU01028436">
    <property type="protein sequence ID" value="GAH70594.1"/>
    <property type="molecule type" value="Genomic_DNA"/>
</dbReference>
<dbReference type="AlphaFoldDB" id="X1IWX6"/>
<evidence type="ECO:0000313" key="1">
    <source>
        <dbReference type="EMBL" id="GAH70594.1"/>
    </source>
</evidence>